<dbReference type="EMBL" id="CP053085">
    <property type="protein sequence ID" value="QJR35275.1"/>
    <property type="molecule type" value="Genomic_DNA"/>
</dbReference>
<dbReference type="Gene3D" id="2.40.33.20">
    <property type="entry name" value="PK beta-barrel domain-like"/>
    <property type="match status" value="1"/>
</dbReference>
<gene>
    <name evidence="2" type="ORF">HKW67_07040</name>
</gene>
<name>A0A6M4IMH4_9BACT</name>
<evidence type="ECO:0000259" key="1">
    <source>
        <dbReference type="PROSITE" id="PS51340"/>
    </source>
</evidence>
<evidence type="ECO:0000313" key="3">
    <source>
        <dbReference type="Proteomes" id="UP000500938"/>
    </source>
</evidence>
<dbReference type="RefSeq" id="WP_171224704.1">
    <property type="nucleotide sequence ID" value="NZ_CP053085.1"/>
</dbReference>
<dbReference type="Pfam" id="PF03473">
    <property type="entry name" value="MOSC"/>
    <property type="match status" value="1"/>
</dbReference>
<dbReference type="PROSITE" id="PS51340">
    <property type="entry name" value="MOSC"/>
    <property type="match status" value="1"/>
</dbReference>
<dbReference type="InterPro" id="IPR052716">
    <property type="entry name" value="MOSC_domain"/>
</dbReference>
<dbReference type="KEGG" id="ggr:HKW67_07040"/>
<keyword evidence="3" id="KW-1185">Reference proteome</keyword>
<accession>A0A6M4IMH4</accession>
<feature type="domain" description="MOSC" evidence="1">
    <location>
        <begin position="22"/>
        <end position="154"/>
    </location>
</feature>
<dbReference type="SUPFAM" id="SSF50800">
    <property type="entry name" value="PK beta-barrel domain-like"/>
    <property type="match status" value="1"/>
</dbReference>
<dbReference type="GO" id="GO:0003824">
    <property type="term" value="F:catalytic activity"/>
    <property type="evidence" value="ECO:0007669"/>
    <property type="project" value="InterPro"/>
</dbReference>
<dbReference type="Proteomes" id="UP000500938">
    <property type="component" value="Chromosome"/>
</dbReference>
<dbReference type="PANTHER" id="PTHR36930:SF1">
    <property type="entry name" value="MOSC DOMAIN-CONTAINING PROTEIN"/>
    <property type="match status" value="1"/>
</dbReference>
<evidence type="ECO:0000313" key="2">
    <source>
        <dbReference type="EMBL" id="QJR35275.1"/>
    </source>
</evidence>
<organism evidence="2 3">
    <name type="scientific">Gemmatimonas groenlandica</name>
    <dbReference type="NCBI Taxonomy" id="2732249"/>
    <lineage>
        <taxon>Bacteria</taxon>
        <taxon>Pseudomonadati</taxon>
        <taxon>Gemmatimonadota</taxon>
        <taxon>Gemmatimonadia</taxon>
        <taxon>Gemmatimonadales</taxon>
        <taxon>Gemmatimonadaceae</taxon>
        <taxon>Gemmatimonas</taxon>
    </lineage>
</organism>
<dbReference type="AlphaFoldDB" id="A0A6M4IMH4"/>
<proteinExistence type="predicted"/>
<dbReference type="InterPro" id="IPR005302">
    <property type="entry name" value="MoCF_Sase_C"/>
</dbReference>
<protein>
    <submittedName>
        <fullName evidence="2">Sulfurase</fullName>
    </submittedName>
</protein>
<dbReference type="PANTHER" id="PTHR36930">
    <property type="entry name" value="METAL-SULFUR CLUSTER BIOSYNTHESIS PROTEINS YUAD-RELATED"/>
    <property type="match status" value="1"/>
</dbReference>
<dbReference type="GO" id="GO:0030151">
    <property type="term" value="F:molybdenum ion binding"/>
    <property type="evidence" value="ECO:0007669"/>
    <property type="project" value="InterPro"/>
</dbReference>
<dbReference type="GO" id="GO:0030170">
    <property type="term" value="F:pyridoxal phosphate binding"/>
    <property type="evidence" value="ECO:0007669"/>
    <property type="project" value="InterPro"/>
</dbReference>
<dbReference type="InterPro" id="IPR011037">
    <property type="entry name" value="Pyrv_Knase-like_insert_dom_sf"/>
</dbReference>
<reference evidence="2 3" key="1">
    <citation type="submission" date="2020-05" db="EMBL/GenBank/DDBJ databases">
        <title>Complete genome sequence of Gemmatimonas greenlandica TET16.</title>
        <authorList>
            <person name="Zeng Y."/>
        </authorList>
    </citation>
    <scope>NUCLEOTIDE SEQUENCE [LARGE SCALE GENOMIC DNA]</scope>
    <source>
        <strain evidence="2 3">TET16</strain>
    </source>
</reference>
<sequence length="168" mass="18380">MSDSEVPTGVVEQIWLKRAKRGPMDAVGTVHARANRGLVGNANQRGRRQITLLEAERWDEHLAALGHEHDASLGPIRRRANVLVRGIPLVDSRGRVLRLGNVRVQIAGETKPCHQMDEVFPGLQAIMRPAWGGGAFAMILDDGDIAVGDAIRWDDSSEPPSLFDRVPA</sequence>